<dbReference type="GeneID" id="36283258"/>
<name>A0A177AMR2_9PEZI</name>
<gene>
    <name evidence="1" type="ORF">VC83_00159</name>
</gene>
<dbReference type="RefSeq" id="XP_024328636.1">
    <property type="nucleotide sequence ID" value="XM_024463855.1"/>
</dbReference>
<accession>A0A177AMR2</accession>
<organism evidence="1">
    <name type="scientific">Pseudogymnoascus destructans</name>
    <dbReference type="NCBI Taxonomy" id="655981"/>
    <lineage>
        <taxon>Eukaryota</taxon>
        <taxon>Fungi</taxon>
        <taxon>Dikarya</taxon>
        <taxon>Ascomycota</taxon>
        <taxon>Pezizomycotina</taxon>
        <taxon>Leotiomycetes</taxon>
        <taxon>Thelebolales</taxon>
        <taxon>Thelebolaceae</taxon>
        <taxon>Pseudogymnoascus</taxon>
    </lineage>
</organism>
<dbReference type="Proteomes" id="UP000077154">
    <property type="component" value="Unassembled WGS sequence"/>
</dbReference>
<dbReference type="AlphaFoldDB" id="A0A177AMR2"/>
<proteinExistence type="predicted"/>
<sequence>MTLFNFALAGNRVFATTTNTSADVSAGGVGQRLGGVNLSHCYRVVWGWIEVIDSVLGGDVWFSHLVSVAVTHSPLPLYHSYPPERRRKCDVALQPHCHYRRAGPRCRAICLPPFYHILNRVATHALHARPSTRACMTLTPPPPPRGWWPGRGAARRSTPASLPCLAIRWEATHRGENSSSSAHLISDLTSVIPCVSPSMYPLLPSHSSHDLVVCKGQASRRIACACAAASLPTGCVLRAGCRLYFGREGGPAYHQRPGSGETDLPRRRYRLRNQHQLQEPVVRQSRQRRFRTSGLHRWGIWVR</sequence>
<dbReference type="EMBL" id="KV441386">
    <property type="protein sequence ID" value="OAF63367.1"/>
    <property type="molecule type" value="Genomic_DNA"/>
</dbReference>
<evidence type="ECO:0000313" key="1">
    <source>
        <dbReference type="EMBL" id="OAF63367.1"/>
    </source>
</evidence>
<protein>
    <submittedName>
        <fullName evidence="1">Uncharacterized protein</fullName>
    </submittedName>
</protein>
<dbReference type="VEuPathDB" id="FungiDB:GMDG_07020"/>
<reference evidence="1" key="1">
    <citation type="submission" date="2016-03" db="EMBL/GenBank/DDBJ databases">
        <title>Updated assembly of Pseudogymnoascus destructans, the fungus causing white-nose syndrome of bats.</title>
        <authorList>
            <person name="Palmer J.M."/>
            <person name="Drees K.P."/>
            <person name="Foster J.T."/>
            <person name="Lindner D.L."/>
        </authorList>
    </citation>
    <scope>NUCLEOTIDE SEQUENCE [LARGE SCALE GENOMIC DNA]</scope>
    <source>
        <strain evidence="1">20631-21</strain>
    </source>
</reference>